<organism evidence="4 5">
    <name type="scientific">Acidovorax bellezanensis</name>
    <dbReference type="NCBI Taxonomy" id="2976702"/>
    <lineage>
        <taxon>Bacteria</taxon>
        <taxon>Pseudomonadati</taxon>
        <taxon>Pseudomonadota</taxon>
        <taxon>Betaproteobacteria</taxon>
        <taxon>Burkholderiales</taxon>
        <taxon>Comamonadaceae</taxon>
        <taxon>Acidovorax</taxon>
    </lineage>
</organism>
<dbReference type="EMBL" id="JAODYH010000005">
    <property type="protein sequence ID" value="MCT9811426.1"/>
    <property type="molecule type" value="Genomic_DNA"/>
</dbReference>
<dbReference type="RefSeq" id="WP_261500652.1">
    <property type="nucleotide sequence ID" value="NZ_JAODYH010000005.1"/>
</dbReference>
<evidence type="ECO:0000256" key="2">
    <source>
        <dbReference type="SAM" id="Coils"/>
    </source>
</evidence>
<evidence type="ECO:0000256" key="1">
    <source>
        <dbReference type="ARBA" id="ARBA00007613"/>
    </source>
</evidence>
<protein>
    <submittedName>
        <fullName evidence="4">TolC family protein</fullName>
    </submittedName>
</protein>
<evidence type="ECO:0000313" key="4">
    <source>
        <dbReference type="EMBL" id="MCT9811426.1"/>
    </source>
</evidence>
<dbReference type="PROSITE" id="PS51257">
    <property type="entry name" value="PROKAR_LIPOPROTEIN"/>
    <property type="match status" value="1"/>
</dbReference>
<dbReference type="Pfam" id="PF02321">
    <property type="entry name" value="OEP"/>
    <property type="match status" value="2"/>
</dbReference>
<dbReference type="SUPFAM" id="SSF56954">
    <property type="entry name" value="Outer membrane efflux proteins (OEP)"/>
    <property type="match status" value="1"/>
</dbReference>
<keyword evidence="5" id="KW-1185">Reference proteome</keyword>
<name>A0ABT2PNH6_9BURK</name>
<keyword evidence="3" id="KW-0732">Signal</keyword>
<reference evidence="4 5" key="1">
    <citation type="submission" date="2022-09" db="EMBL/GenBank/DDBJ databases">
        <title>Draft genome of isolate Be4.</title>
        <authorList>
            <person name="Sanchez-Castro I."/>
            <person name="Martinez-Rodriguez P."/>
            <person name="Descostes M."/>
            <person name="Merroun M."/>
        </authorList>
    </citation>
    <scope>NUCLEOTIDE SEQUENCE [LARGE SCALE GENOMIC DNA]</scope>
    <source>
        <strain evidence="4 5">Be4</strain>
    </source>
</reference>
<dbReference type="InterPro" id="IPR010131">
    <property type="entry name" value="MdtP/NodT-like"/>
</dbReference>
<gene>
    <name evidence="4" type="ORF">N0K08_12325</name>
</gene>
<feature type="chain" id="PRO_5046746010" evidence="3">
    <location>
        <begin position="20"/>
        <end position="462"/>
    </location>
</feature>
<evidence type="ECO:0000256" key="3">
    <source>
        <dbReference type="SAM" id="SignalP"/>
    </source>
</evidence>
<dbReference type="PANTHER" id="PTHR30203">
    <property type="entry name" value="OUTER MEMBRANE CATION EFFLUX PROTEIN"/>
    <property type="match status" value="1"/>
</dbReference>
<evidence type="ECO:0000313" key="5">
    <source>
        <dbReference type="Proteomes" id="UP001525968"/>
    </source>
</evidence>
<keyword evidence="2" id="KW-0175">Coiled coil</keyword>
<dbReference type="Gene3D" id="1.20.1600.10">
    <property type="entry name" value="Outer membrane efflux proteins (OEP)"/>
    <property type="match status" value="1"/>
</dbReference>
<dbReference type="Gene3D" id="2.20.200.10">
    <property type="entry name" value="Outer membrane efflux proteins (OEP)"/>
    <property type="match status" value="1"/>
</dbReference>
<dbReference type="Proteomes" id="UP001525968">
    <property type="component" value="Unassembled WGS sequence"/>
</dbReference>
<feature type="coiled-coil region" evidence="2">
    <location>
        <begin position="202"/>
        <end position="229"/>
    </location>
</feature>
<comment type="caution">
    <text evidence="4">The sequence shown here is derived from an EMBL/GenBank/DDBJ whole genome shotgun (WGS) entry which is preliminary data.</text>
</comment>
<sequence>MFRLCACLLPAAGLLAGCAAPEPVALDSRTPSAWTQAAPQGAAPQLRAWWQVWNDAALNALVDEAMATNLDLGQAEHRLRQQRLLSGAADKAYLPEFKGNIRTLQDVAATDSYFHASIDMGWDLGLFGATESQSQISAAEQLDAQARLQAVRVAIVADVVHRYLDIQMARRQRQLLAQLATLDQRAVQLAQVREQQRLGGSEATVQLRIQAAQAQVQQAELQQAQAQAAHGLAVLLGRDRPAPQWLAVDGPAPLPAVAALPFSQMPADLLRTRPDIQQAEAQVARAGGEAGLARSALYPRFVLQGSLLYSYNITGNRRVASGSLPVFGPLIDIPLFDWGRRKAQADASQEALQAATLAYRKTVVEAVAEVESALAALTAQQTRHALLSQVQGLLQARAVADGKRQQLGLSSEYTGLTTQRDALINQSAEITAQAAHALAYVALYKALGGAPVPALQDQEGRS</sequence>
<proteinExistence type="inferred from homology"/>
<comment type="similarity">
    <text evidence="1">Belongs to the outer membrane factor (OMF) (TC 1.B.17) family.</text>
</comment>
<dbReference type="InterPro" id="IPR003423">
    <property type="entry name" value="OMP_efflux"/>
</dbReference>
<accession>A0ABT2PNH6</accession>
<feature type="signal peptide" evidence="3">
    <location>
        <begin position="1"/>
        <end position="19"/>
    </location>
</feature>